<sequence length="721" mass="84441">MFVKGLYHIHDNYSDSLISTQNLAIECKKNGCKFIVTCNHNDCRTTNHSKTYILPEWSDYFLGVNKAHPHKSVSETKEVNYVREIIDEYQKISQEIGIIIIPGEEITANQDASNCLLHILSPFYCFDDSYNFTSFQKYYDIESILKNLKDNRRLAGLAHPFLDKTQTISDDQWHQFNHIGVLHQLNIKNFGIIFEKYLVENNYRLKKNLPLLGVTGDNDYHKAPVEVKYLENLNSRFTFVWLKDNEEITEKNILVAIKNGQTYASLGNLTLENINYIPGVIATKTDNQLKFFIKSVKPNISSMALNYNLAVYCNGNKIFGTEVPNSTQIKNNFLVPFNVDIPCEEEKMYFVIQAFYPDFLLDKTKIQFTQLVTSPIIINPTPLEEKEYFCDFQGDVFQKKIQMEIAVKTVLLKKFNGEKYSYKWLVISRPNEIETCSNMIDQGQNFSLIIANINRLYYVKTYIKDNQTFGDIYAYYPIELPSIIQLTKTHNCVDILDWNFNKNSMTILTNKIEKGKYKVFDFSLDFDQKITNVRYLSEQIVKKYQKRNIAYKLDYFNFEKMILHGQKVSVSDDFMTQNIGINSLTNVSIYNSTEFERLKQHEFRDMESLAIFGKDDSWLGYKIKYDPSEKIYFIVNLNNLRPNRTFYLIFQGCGKSYHFILDWNKIKTYLPFYNESAYFLLATIAGEKLTLGKYKLTLLQYNGSSRSNYDFILRRDNIFLK</sequence>
<evidence type="ECO:0000313" key="2">
    <source>
        <dbReference type="Proteomes" id="UP000230137"/>
    </source>
</evidence>
<evidence type="ECO:0000313" key="1">
    <source>
        <dbReference type="EMBL" id="PJA20922.1"/>
    </source>
</evidence>
<dbReference type="Proteomes" id="UP000230137">
    <property type="component" value="Unassembled WGS sequence"/>
</dbReference>
<protein>
    <submittedName>
        <fullName evidence="1">Uncharacterized protein</fullName>
    </submittedName>
</protein>
<dbReference type="SUPFAM" id="SSF89550">
    <property type="entry name" value="PHP domain-like"/>
    <property type="match status" value="1"/>
</dbReference>
<name>A0A2M7W4Y1_9BACT</name>
<dbReference type="InterPro" id="IPR016195">
    <property type="entry name" value="Pol/histidinol_Pase-like"/>
</dbReference>
<dbReference type="AlphaFoldDB" id="A0A2M7W4Y1"/>
<proteinExistence type="predicted"/>
<organism evidence="1 2">
    <name type="scientific">Candidatus Berkelbacteria bacterium CG_4_10_14_0_2_um_filter_35_9_33_12</name>
    <dbReference type="NCBI Taxonomy" id="1974499"/>
    <lineage>
        <taxon>Bacteria</taxon>
        <taxon>Candidatus Berkelbacteria</taxon>
    </lineage>
</organism>
<dbReference type="Gene3D" id="3.20.20.140">
    <property type="entry name" value="Metal-dependent hydrolases"/>
    <property type="match status" value="1"/>
</dbReference>
<comment type="caution">
    <text evidence="1">The sequence shown here is derived from an EMBL/GenBank/DDBJ whole genome shotgun (WGS) entry which is preliminary data.</text>
</comment>
<gene>
    <name evidence="1" type="ORF">COX60_00330</name>
</gene>
<dbReference type="EMBL" id="PFQF01000006">
    <property type="protein sequence ID" value="PJA20922.1"/>
    <property type="molecule type" value="Genomic_DNA"/>
</dbReference>
<reference evidence="2" key="1">
    <citation type="submission" date="2017-09" db="EMBL/GenBank/DDBJ databases">
        <title>Depth-based differentiation of microbial function through sediment-hosted aquifers and enrichment of novel symbionts in the deep terrestrial subsurface.</title>
        <authorList>
            <person name="Probst A.J."/>
            <person name="Ladd B."/>
            <person name="Jarett J.K."/>
            <person name="Geller-Mcgrath D.E."/>
            <person name="Sieber C.M.K."/>
            <person name="Emerson J.B."/>
            <person name="Anantharaman K."/>
            <person name="Thomas B.C."/>
            <person name="Malmstrom R."/>
            <person name="Stieglmeier M."/>
            <person name="Klingl A."/>
            <person name="Woyke T."/>
            <person name="Ryan C.M."/>
            <person name="Banfield J.F."/>
        </authorList>
    </citation>
    <scope>NUCLEOTIDE SEQUENCE [LARGE SCALE GENOMIC DNA]</scope>
</reference>
<accession>A0A2M7W4Y1</accession>